<proteinExistence type="predicted"/>
<dbReference type="SUPFAM" id="SSF48403">
    <property type="entry name" value="Ankyrin repeat"/>
    <property type="match status" value="1"/>
</dbReference>
<gene>
    <name evidence="1" type="ORF">DSPE1174_LOCUS10300</name>
</gene>
<evidence type="ECO:0000313" key="1">
    <source>
        <dbReference type="EMBL" id="CAD9407846.1"/>
    </source>
</evidence>
<accession>A0A7S2FQH4</accession>
<reference evidence="1" key="1">
    <citation type="submission" date="2021-01" db="EMBL/GenBank/DDBJ databases">
        <authorList>
            <person name="Corre E."/>
            <person name="Pelletier E."/>
            <person name="Niang G."/>
            <person name="Scheremetjew M."/>
            <person name="Finn R."/>
            <person name="Kale V."/>
            <person name="Holt S."/>
            <person name="Cochrane G."/>
            <person name="Meng A."/>
            <person name="Brown T."/>
            <person name="Cohen L."/>
        </authorList>
    </citation>
    <scope>NUCLEOTIDE SEQUENCE</scope>
    <source>
        <strain evidence="1">CCMP1381</strain>
    </source>
</reference>
<dbReference type="AlphaFoldDB" id="A0A7S2FQH4"/>
<organism evidence="1">
    <name type="scientific">Octactis speculum</name>
    <dbReference type="NCBI Taxonomy" id="3111310"/>
    <lineage>
        <taxon>Eukaryota</taxon>
        <taxon>Sar</taxon>
        <taxon>Stramenopiles</taxon>
        <taxon>Ochrophyta</taxon>
        <taxon>Dictyochophyceae</taxon>
        <taxon>Dictyochales</taxon>
        <taxon>Dictyochaceae</taxon>
        <taxon>Octactis</taxon>
    </lineage>
</organism>
<sequence length="177" mass="19801">MVRYLAGEAHADLMLRRTKDGDGVTSLSISARLGHVGIAHYLSRKEYGGVKLGRTLEGSAALKIATRHNEVKIARDLRALGMTRNKRFLRLMKLVGKLVSDEYKRASVLKDNDHTGWVDRFEKALRHQDVPCTQQFEVAVLRLIGGSSSSMSGIAKSRLTLAFKTHFMLLRAARRQV</sequence>
<dbReference type="InterPro" id="IPR036770">
    <property type="entry name" value="Ankyrin_rpt-contain_sf"/>
</dbReference>
<name>A0A7S2FQH4_9STRA</name>
<protein>
    <submittedName>
        <fullName evidence="1">Uncharacterized protein</fullName>
    </submittedName>
</protein>
<dbReference type="EMBL" id="HBGS01019809">
    <property type="protein sequence ID" value="CAD9407846.1"/>
    <property type="molecule type" value="Transcribed_RNA"/>
</dbReference>